<dbReference type="Gene3D" id="3.30.280.10">
    <property type="entry name" value="Urease, gamma-like subunit"/>
    <property type="match status" value="2"/>
</dbReference>
<dbReference type="InterPro" id="IPR036463">
    <property type="entry name" value="Urease_gamma_sf"/>
</dbReference>
<sequence length="501" mass="57067">MMLLPREMEKLGLHQAGFLAQKRLARGIRLNYTEAVALIATQVEGTFHDGPKLLTVDKPICSENGNLELALHGSSFLPVSRLSKKPATKVSSFGRKFHSCGRGALRFSSLVRVSVLKKKKKAKLRDCSGNAEISGGEVSFRGLEFDAEKPTSKEKEVVQLSDEEGDSITKDSSFKEVKVGENKVEVCCTTWGLRNDENGINSRLSLLDRSPRKVKKQKPRVGENLVKQESTSWGLRNDKNGINSRLVLRRRSRRLAKKHVEVSNETFLPLTKDEEAKVRRTLSGRDRTKVLASHENSNIDITGETLQCLKPGAWLNDEVINLYLALLKERETREPHKYLKCHFCSTFFYKKLAAGRSGYNYAAVKRWTTQRKLGYNLTDCDIIFVPIHGRLHWTLAVINIRESKFQYLDSLQGFDPTIFKSLAKYLVDEVKDKSQKNIDVSLWATERVKDLPLQQNGYDCGMFMLKYIDFYSRGLKLSFSQKDMAYFRLRTAKEILSLRAD</sequence>
<dbReference type="PROSITE" id="PS50600">
    <property type="entry name" value="ULP_PROTEASE"/>
    <property type="match status" value="1"/>
</dbReference>
<dbReference type="SUPFAM" id="SSF54001">
    <property type="entry name" value="Cysteine proteinases"/>
    <property type="match status" value="1"/>
</dbReference>
<keyword evidence="5" id="KW-0788">Thiol protease</keyword>
<dbReference type="FunFam" id="3.40.395.10:FF:000005">
    <property type="entry name" value="Ubiquitin-like-specific protease ESD4"/>
    <property type="match status" value="1"/>
</dbReference>
<dbReference type="InterPro" id="IPR002026">
    <property type="entry name" value="Urease_gamma/gamma-beta_su"/>
</dbReference>
<organism evidence="7 8">
    <name type="scientific">Microthlaspi erraticum</name>
    <dbReference type="NCBI Taxonomy" id="1685480"/>
    <lineage>
        <taxon>Eukaryota</taxon>
        <taxon>Viridiplantae</taxon>
        <taxon>Streptophyta</taxon>
        <taxon>Embryophyta</taxon>
        <taxon>Tracheophyta</taxon>
        <taxon>Spermatophyta</taxon>
        <taxon>Magnoliopsida</taxon>
        <taxon>eudicotyledons</taxon>
        <taxon>Gunneridae</taxon>
        <taxon>Pentapetalae</taxon>
        <taxon>rosids</taxon>
        <taxon>malvids</taxon>
        <taxon>Brassicales</taxon>
        <taxon>Brassicaceae</taxon>
        <taxon>Coluteocarpeae</taxon>
        <taxon>Microthlaspi</taxon>
    </lineage>
</organism>
<keyword evidence="8" id="KW-1185">Reference proteome</keyword>
<evidence type="ECO:0000313" key="8">
    <source>
        <dbReference type="Proteomes" id="UP000467841"/>
    </source>
</evidence>
<evidence type="ECO:0000256" key="4">
    <source>
        <dbReference type="ARBA" id="ARBA00022801"/>
    </source>
</evidence>
<keyword evidence="4" id="KW-0378">Hydrolase</keyword>
<reference evidence="7" key="1">
    <citation type="submission" date="2020-01" db="EMBL/GenBank/DDBJ databases">
        <authorList>
            <person name="Mishra B."/>
        </authorList>
    </citation>
    <scope>NUCLEOTIDE SEQUENCE [LARGE SCALE GENOMIC DNA]</scope>
</reference>
<dbReference type="SUPFAM" id="SSF54111">
    <property type="entry name" value="Urease, gamma-subunit"/>
    <property type="match status" value="1"/>
</dbReference>
<dbReference type="AlphaFoldDB" id="A0A6D2KN70"/>
<feature type="domain" description="Ubiquitin-like protease family profile" evidence="6">
    <location>
        <begin position="299"/>
        <end position="471"/>
    </location>
</feature>
<evidence type="ECO:0000256" key="3">
    <source>
        <dbReference type="ARBA" id="ARBA00022786"/>
    </source>
</evidence>
<evidence type="ECO:0000256" key="2">
    <source>
        <dbReference type="ARBA" id="ARBA00022670"/>
    </source>
</evidence>
<keyword evidence="2" id="KW-0645">Protease</keyword>
<keyword evidence="3" id="KW-0833">Ubl conjugation pathway</keyword>
<comment type="similarity">
    <text evidence="1">Belongs to the peptidase C48 family.</text>
</comment>
<dbReference type="EMBL" id="CACVBM020001718">
    <property type="protein sequence ID" value="CAA7058409.1"/>
    <property type="molecule type" value="Genomic_DNA"/>
</dbReference>
<dbReference type="GO" id="GO:0005634">
    <property type="term" value="C:nucleus"/>
    <property type="evidence" value="ECO:0007669"/>
    <property type="project" value="TreeGrafter"/>
</dbReference>
<dbReference type="GO" id="GO:0006508">
    <property type="term" value="P:proteolysis"/>
    <property type="evidence" value="ECO:0007669"/>
    <property type="project" value="UniProtKB-KW"/>
</dbReference>
<evidence type="ECO:0000313" key="7">
    <source>
        <dbReference type="EMBL" id="CAA7058409.1"/>
    </source>
</evidence>
<comment type="caution">
    <text evidence="7">The sequence shown here is derived from an EMBL/GenBank/DDBJ whole genome shotgun (WGS) entry which is preliminary data.</text>
</comment>
<accession>A0A6D2KN70</accession>
<dbReference type="Pfam" id="PF02902">
    <property type="entry name" value="Peptidase_C48"/>
    <property type="match status" value="1"/>
</dbReference>
<proteinExistence type="inferred from homology"/>
<name>A0A6D2KN70_9BRAS</name>
<dbReference type="GO" id="GO:0016929">
    <property type="term" value="F:deSUMOylase activity"/>
    <property type="evidence" value="ECO:0007669"/>
    <property type="project" value="TreeGrafter"/>
</dbReference>
<gene>
    <name evidence="7" type="ORF">MERR_LOCUS45645</name>
</gene>
<evidence type="ECO:0000256" key="1">
    <source>
        <dbReference type="ARBA" id="ARBA00005234"/>
    </source>
</evidence>
<dbReference type="Pfam" id="PF00547">
    <property type="entry name" value="Urease_gamma"/>
    <property type="match status" value="1"/>
</dbReference>
<evidence type="ECO:0000259" key="6">
    <source>
        <dbReference type="PROSITE" id="PS50600"/>
    </source>
</evidence>
<dbReference type="InterPro" id="IPR038765">
    <property type="entry name" value="Papain-like_cys_pep_sf"/>
</dbReference>
<dbReference type="Gene3D" id="3.40.395.10">
    <property type="entry name" value="Adenoviral Proteinase, Chain A"/>
    <property type="match status" value="1"/>
</dbReference>
<dbReference type="GO" id="GO:0043419">
    <property type="term" value="P:urea catabolic process"/>
    <property type="evidence" value="ECO:0007669"/>
    <property type="project" value="InterPro"/>
</dbReference>
<dbReference type="InterPro" id="IPR003653">
    <property type="entry name" value="Peptidase_C48_C"/>
</dbReference>
<protein>
    <recommendedName>
        <fullName evidence="6">Ubiquitin-like protease family profile domain-containing protein</fullName>
    </recommendedName>
</protein>
<dbReference type="PANTHER" id="PTHR12606:SF1">
    <property type="entry name" value="UBIQUITIN-LIKE-SPECIFIC PROTEASE 1A"/>
    <property type="match status" value="1"/>
</dbReference>
<dbReference type="OrthoDB" id="1939479at2759"/>
<dbReference type="GO" id="GO:0016151">
    <property type="term" value="F:nickel cation binding"/>
    <property type="evidence" value="ECO:0007669"/>
    <property type="project" value="InterPro"/>
</dbReference>
<dbReference type="Proteomes" id="UP000467841">
    <property type="component" value="Unassembled WGS sequence"/>
</dbReference>
<evidence type="ECO:0000256" key="5">
    <source>
        <dbReference type="ARBA" id="ARBA00022807"/>
    </source>
</evidence>
<dbReference type="GO" id="GO:0016926">
    <property type="term" value="P:protein desumoylation"/>
    <property type="evidence" value="ECO:0007669"/>
    <property type="project" value="UniProtKB-ARBA"/>
</dbReference>
<dbReference type="PANTHER" id="PTHR12606">
    <property type="entry name" value="SENTRIN/SUMO-SPECIFIC PROTEASE"/>
    <property type="match status" value="1"/>
</dbReference>